<dbReference type="RefSeq" id="WP_041515637.1">
    <property type="nucleotide sequence ID" value="NZ_JPRK01000002.1"/>
</dbReference>
<evidence type="ECO:0000313" key="1">
    <source>
        <dbReference type="EMBL" id="KIO54544.1"/>
    </source>
</evidence>
<dbReference type="AlphaFoldDB" id="A0A0D0EFR1"/>
<reference evidence="2 4" key="2">
    <citation type="submission" date="2016-11" db="EMBL/GenBank/DDBJ databases">
        <title>Whole genomes of Flavobacteriaceae.</title>
        <authorList>
            <person name="Stine C."/>
            <person name="Li C."/>
            <person name="Tadesse D."/>
        </authorList>
    </citation>
    <scope>NUCLEOTIDE SEQUENCE [LARGE SCALE GENOMIC DNA]</scope>
    <source>
        <strain evidence="2 4">ATCC 51468</strain>
    </source>
</reference>
<evidence type="ECO:0000313" key="2">
    <source>
        <dbReference type="EMBL" id="OXA84607.1"/>
    </source>
</evidence>
<evidence type="ECO:0000313" key="4">
    <source>
        <dbReference type="Proteomes" id="UP000198302"/>
    </source>
</evidence>
<protein>
    <submittedName>
        <fullName evidence="1">Uncharacterized protein</fullName>
    </submittedName>
</protein>
<dbReference type="Proteomes" id="UP000198302">
    <property type="component" value="Unassembled WGS sequence"/>
</dbReference>
<dbReference type="EMBL" id="JPRK01000002">
    <property type="protein sequence ID" value="KIO54544.1"/>
    <property type="molecule type" value="Genomic_DNA"/>
</dbReference>
<dbReference type="Proteomes" id="UP000032061">
    <property type="component" value="Unassembled WGS sequence"/>
</dbReference>
<comment type="caution">
    <text evidence="1">The sequence shown here is derived from an EMBL/GenBank/DDBJ whole genome shotgun (WGS) entry which is preliminary data.</text>
</comment>
<accession>A0A0D0EFR1</accession>
<keyword evidence="4" id="KW-1185">Reference proteome</keyword>
<evidence type="ECO:0000313" key="3">
    <source>
        <dbReference type="Proteomes" id="UP000032061"/>
    </source>
</evidence>
<sequence length="165" mass="18834">MSEVLIKRKDKSFWINPNFIQLVSQYICQVFEANGLHTYSKEIQDMYIDFDLNRTGECLSFVSIVFDDISDDTDKATIIEIFNQAKILIQSLGNEISVVSLNEFENAKNDPSFKLMNWSIPVKTTSLVNLLNLFIDLLNDAYPNVLGNVNFIGYQPISNPNVQIL</sequence>
<proteinExistence type="predicted"/>
<gene>
    <name evidence="2" type="ORF">B0A73_18465</name>
    <name evidence="1" type="ORF">IW18_00565</name>
</gene>
<name>A0A0D0EFR1_9FLAO</name>
<organism evidence="1 3">
    <name type="scientific">Flavobacterium hibernum</name>
    <dbReference type="NCBI Taxonomy" id="37752"/>
    <lineage>
        <taxon>Bacteria</taxon>
        <taxon>Pseudomonadati</taxon>
        <taxon>Bacteroidota</taxon>
        <taxon>Flavobacteriia</taxon>
        <taxon>Flavobacteriales</taxon>
        <taxon>Flavobacteriaceae</taxon>
        <taxon>Flavobacterium</taxon>
    </lineage>
</organism>
<dbReference type="EMBL" id="MUGX01000029">
    <property type="protein sequence ID" value="OXA84607.1"/>
    <property type="molecule type" value="Genomic_DNA"/>
</dbReference>
<dbReference type="OrthoDB" id="1256404at2"/>
<reference evidence="1 3" key="1">
    <citation type="submission" date="2015-01" db="EMBL/GenBank/DDBJ databases">
        <title>Genome of Flavobacterium hibernum DSM 12611.</title>
        <authorList>
            <person name="Stropko S.J."/>
            <person name="Pipes S.E."/>
            <person name="Newman J.D."/>
        </authorList>
    </citation>
    <scope>NUCLEOTIDE SEQUENCE [LARGE SCALE GENOMIC DNA]</scope>
    <source>
        <strain evidence="1 3">DSM 12611</strain>
    </source>
</reference>